<protein>
    <submittedName>
        <fullName evidence="2">Uncharacterized protein</fullName>
    </submittedName>
</protein>
<evidence type="ECO:0000313" key="3">
    <source>
        <dbReference type="Proteomes" id="UP000265798"/>
    </source>
</evidence>
<reference evidence="3" key="1">
    <citation type="submission" date="2018-05" db="EMBL/GenBank/DDBJ databases">
        <title>Leptospira yasudae sp. nov. and Leptospira stimsonii sp. nov., two pathogenic species of the genus Leptospira isolated from environmental sources.</title>
        <authorList>
            <person name="Casanovas-Massana A."/>
            <person name="Hamond C."/>
            <person name="Santos L.A."/>
            <person name="Hacker K.P."/>
            <person name="Balassiano I."/>
            <person name="Medeiros M.A."/>
            <person name="Reis M.G."/>
            <person name="Ko A.I."/>
            <person name="Wunder E.A."/>
        </authorList>
    </citation>
    <scope>NUCLEOTIDE SEQUENCE [LARGE SCALE GENOMIC DNA]</scope>
    <source>
        <strain evidence="3">Yale</strain>
    </source>
</reference>
<proteinExistence type="predicted"/>
<keyword evidence="1" id="KW-0472">Membrane</keyword>
<feature type="transmembrane region" description="Helical" evidence="1">
    <location>
        <begin position="41"/>
        <end position="57"/>
    </location>
</feature>
<feature type="transmembrane region" description="Helical" evidence="1">
    <location>
        <begin position="77"/>
        <end position="94"/>
    </location>
</feature>
<keyword evidence="1" id="KW-0812">Transmembrane</keyword>
<dbReference type="OrthoDB" id="7061218at2"/>
<accession>A0A396Z5I6</accession>
<evidence type="ECO:0000256" key="1">
    <source>
        <dbReference type="SAM" id="Phobius"/>
    </source>
</evidence>
<dbReference type="Proteomes" id="UP000265798">
    <property type="component" value="Unassembled WGS sequence"/>
</dbReference>
<feature type="transmembrane region" description="Helical" evidence="1">
    <location>
        <begin position="5"/>
        <end position="21"/>
    </location>
</feature>
<dbReference type="EMBL" id="QHCT01000004">
    <property type="protein sequence ID" value="RHX89403.1"/>
    <property type="molecule type" value="Genomic_DNA"/>
</dbReference>
<sequence length="135" mass="15985">MIVKIVLWVSFFIFGISVFWVEQNHASIGITGAFGVGRSAVWLAFFSFLCYTIYCSWRENLIHSLQKMFRMHWARQICIDLYLGLGISIFFIYLNEGSFWLTLFWLIPAIFYANLVVLFYFALHYEMIVARFFSI</sequence>
<organism evidence="2 3">
    <name type="scientific">Leptospira stimsonii</name>
    <dbReference type="NCBI Taxonomy" id="2202203"/>
    <lineage>
        <taxon>Bacteria</taxon>
        <taxon>Pseudomonadati</taxon>
        <taxon>Spirochaetota</taxon>
        <taxon>Spirochaetia</taxon>
        <taxon>Leptospirales</taxon>
        <taxon>Leptospiraceae</taxon>
        <taxon>Leptospira</taxon>
    </lineage>
</organism>
<gene>
    <name evidence="2" type="ORF">DLM75_16385</name>
</gene>
<name>A0A396Z5I6_9LEPT</name>
<keyword evidence="1" id="KW-1133">Transmembrane helix</keyword>
<dbReference type="AlphaFoldDB" id="A0A396Z5I6"/>
<dbReference type="RefSeq" id="WP_118969562.1">
    <property type="nucleotide sequence ID" value="NZ_QHCT01000004.1"/>
</dbReference>
<feature type="transmembrane region" description="Helical" evidence="1">
    <location>
        <begin position="100"/>
        <end position="123"/>
    </location>
</feature>
<comment type="caution">
    <text evidence="2">The sequence shown here is derived from an EMBL/GenBank/DDBJ whole genome shotgun (WGS) entry which is preliminary data.</text>
</comment>
<evidence type="ECO:0000313" key="2">
    <source>
        <dbReference type="EMBL" id="RHX89403.1"/>
    </source>
</evidence>